<dbReference type="Proteomes" id="UP000199410">
    <property type="component" value="Unassembled WGS sequence"/>
</dbReference>
<evidence type="ECO:0000256" key="1">
    <source>
        <dbReference type="ARBA" id="ARBA00023172"/>
    </source>
</evidence>
<accession>A0A1H9B2W7</accession>
<sequence>MASYEILTPNKNGLPRIMILVEFGYDENGNRLRSRKTFTLHKLTESNIINAITQFERSLGTEPQTFAKPKKHTFKAFSMKFMADYVNIELKVKSRNTYENYQWGYLEVNPCANATKPKRQKSKRINYYTEPQMQQLLSTLPKLHIKHQLQIKIAMYCGLRMSEIVGLRLDSFEFVNNTIYVDRTL</sequence>
<evidence type="ECO:0000259" key="2">
    <source>
        <dbReference type="PROSITE" id="PS51898"/>
    </source>
</evidence>
<evidence type="ECO:0000313" key="4">
    <source>
        <dbReference type="Proteomes" id="UP000199410"/>
    </source>
</evidence>
<dbReference type="SUPFAM" id="SSF56349">
    <property type="entry name" value="DNA breaking-rejoining enzymes"/>
    <property type="match status" value="1"/>
</dbReference>
<dbReference type="RefSeq" id="WP_164908710.1">
    <property type="nucleotide sequence ID" value="NZ_BJOM01000039.1"/>
</dbReference>
<dbReference type="Pfam" id="PF00589">
    <property type="entry name" value="Phage_integrase"/>
    <property type="match status" value="1"/>
</dbReference>
<name>A0A1H9B2W7_9BACI</name>
<keyword evidence="1" id="KW-0233">DNA recombination</keyword>
<dbReference type="InterPro" id="IPR013762">
    <property type="entry name" value="Integrase-like_cat_sf"/>
</dbReference>
<organism evidence="3 4">
    <name type="scientific">Lysinibacillus fusiformis</name>
    <dbReference type="NCBI Taxonomy" id="28031"/>
    <lineage>
        <taxon>Bacteria</taxon>
        <taxon>Bacillati</taxon>
        <taxon>Bacillota</taxon>
        <taxon>Bacilli</taxon>
        <taxon>Bacillales</taxon>
        <taxon>Bacillaceae</taxon>
        <taxon>Lysinibacillus</taxon>
    </lineage>
</organism>
<reference evidence="3 4" key="1">
    <citation type="submission" date="2016-10" db="EMBL/GenBank/DDBJ databases">
        <authorList>
            <person name="Varghese N."/>
            <person name="Submissions S."/>
        </authorList>
    </citation>
    <scope>NUCLEOTIDE SEQUENCE [LARGE SCALE GENOMIC DNA]</scope>
    <source>
        <strain evidence="3 4">TC-13</strain>
    </source>
</reference>
<protein>
    <submittedName>
        <fullName evidence="3">Phage integrase family protein</fullName>
    </submittedName>
</protein>
<dbReference type="GO" id="GO:0003677">
    <property type="term" value="F:DNA binding"/>
    <property type="evidence" value="ECO:0007669"/>
    <property type="project" value="InterPro"/>
</dbReference>
<comment type="caution">
    <text evidence="3">The sequence shown here is derived from an EMBL/GenBank/DDBJ whole genome shotgun (WGS) entry which is preliminary data.</text>
</comment>
<dbReference type="Gene3D" id="1.10.443.10">
    <property type="entry name" value="Intergrase catalytic core"/>
    <property type="match status" value="1"/>
</dbReference>
<dbReference type="AlphaFoldDB" id="A0A1H9B2W7"/>
<dbReference type="GO" id="GO:0006310">
    <property type="term" value="P:DNA recombination"/>
    <property type="evidence" value="ECO:0007669"/>
    <property type="project" value="UniProtKB-KW"/>
</dbReference>
<feature type="domain" description="Tyr recombinase" evidence="2">
    <location>
        <begin position="123"/>
        <end position="185"/>
    </location>
</feature>
<evidence type="ECO:0000313" key="3">
    <source>
        <dbReference type="EMBL" id="SEP83031.1"/>
    </source>
</evidence>
<dbReference type="InterPro" id="IPR002104">
    <property type="entry name" value="Integrase_catalytic"/>
</dbReference>
<dbReference type="PROSITE" id="PS51898">
    <property type="entry name" value="TYR_RECOMBINASE"/>
    <property type="match status" value="1"/>
</dbReference>
<proteinExistence type="predicted"/>
<gene>
    <name evidence="3" type="ORF">SAMN02787113_00674</name>
</gene>
<dbReference type="EMBL" id="FOEL01000002">
    <property type="protein sequence ID" value="SEP83031.1"/>
    <property type="molecule type" value="Genomic_DNA"/>
</dbReference>
<dbReference type="GO" id="GO:0015074">
    <property type="term" value="P:DNA integration"/>
    <property type="evidence" value="ECO:0007669"/>
    <property type="project" value="InterPro"/>
</dbReference>
<dbReference type="InterPro" id="IPR011010">
    <property type="entry name" value="DNA_brk_join_enz"/>
</dbReference>